<accession>A0ACC1SC11</accession>
<evidence type="ECO:0000313" key="2">
    <source>
        <dbReference type="Proteomes" id="UP001148662"/>
    </source>
</evidence>
<keyword evidence="2" id="KW-1185">Reference proteome</keyword>
<protein>
    <submittedName>
        <fullName evidence="1">Uncharacterized protein</fullName>
    </submittedName>
</protein>
<sequence length="77" mass="8151">MTIPGTGFGFSAGGHIVAVLLRSPSGSHQEFEHEEAVAVTPSTSTPSGSAEYICSHGKKAGSLERRSNQFSRHNLPR</sequence>
<dbReference type="Proteomes" id="UP001148662">
    <property type="component" value="Unassembled WGS sequence"/>
</dbReference>
<gene>
    <name evidence="1" type="ORF">NM688_g6837</name>
</gene>
<reference evidence="1" key="1">
    <citation type="submission" date="2022-07" db="EMBL/GenBank/DDBJ databases">
        <title>Genome Sequence of Phlebia brevispora.</title>
        <authorList>
            <person name="Buettner E."/>
        </authorList>
    </citation>
    <scope>NUCLEOTIDE SEQUENCE</scope>
    <source>
        <strain evidence="1">MPL23</strain>
    </source>
</reference>
<evidence type="ECO:0000313" key="1">
    <source>
        <dbReference type="EMBL" id="KAJ3536433.1"/>
    </source>
</evidence>
<organism evidence="1 2">
    <name type="scientific">Phlebia brevispora</name>
    <dbReference type="NCBI Taxonomy" id="194682"/>
    <lineage>
        <taxon>Eukaryota</taxon>
        <taxon>Fungi</taxon>
        <taxon>Dikarya</taxon>
        <taxon>Basidiomycota</taxon>
        <taxon>Agaricomycotina</taxon>
        <taxon>Agaricomycetes</taxon>
        <taxon>Polyporales</taxon>
        <taxon>Meruliaceae</taxon>
        <taxon>Phlebia</taxon>
    </lineage>
</organism>
<name>A0ACC1SC11_9APHY</name>
<proteinExistence type="predicted"/>
<dbReference type="EMBL" id="JANHOG010001477">
    <property type="protein sequence ID" value="KAJ3536433.1"/>
    <property type="molecule type" value="Genomic_DNA"/>
</dbReference>
<comment type="caution">
    <text evidence="1">The sequence shown here is derived from an EMBL/GenBank/DDBJ whole genome shotgun (WGS) entry which is preliminary data.</text>
</comment>